<proteinExistence type="predicted"/>
<evidence type="ECO:0000313" key="1">
    <source>
        <dbReference type="EMBL" id="MPN25862.1"/>
    </source>
</evidence>
<dbReference type="EMBL" id="VSSQ01075191">
    <property type="protein sequence ID" value="MPN25862.1"/>
    <property type="molecule type" value="Genomic_DNA"/>
</dbReference>
<comment type="caution">
    <text evidence="1">The sequence shown here is derived from an EMBL/GenBank/DDBJ whole genome shotgun (WGS) entry which is preliminary data.</text>
</comment>
<protein>
    <submittedName>
        <fullName evidence="1">Uncharacterized protein</fullName>
    </submittedName>
</protein>
<reference evidence="1" key="1">
    <citation type="submission" date="2019-08" db="EMBL/GenBank/DDBJ databases">
        <authorList>
            <person name="Kucharzyk K."/>
            <person name="Murdoch R.W."/>
            <person name="Higgins S."/>
            <person name="Loffler F."/>
        </authorList>
    </citation>
    <scope>NUCLEOTIDE SEQUENCE</scope>
</reference>
<name>A0A645GIY9_9ZZZZ</name>
<sequence>MANQMVLAGGRQFAVNDEKPEFAGHIHTAERTHADAGGHTGGGGLAHLCAAGEKCPRASGGEHRAAFAGESLGVGGGTAIH</sequence>
<gene>
    <name evidence="1" type="ORF">SDC9_173280</name>
</gene>
<accession>A0A645GIY9</accession>
<organism evidence="1">
    <name type="scientific">bioreactor metagenome</name>
    <dbReference type="NCBI Taxonomy" id="1076179"/>
    <lineage>
        <taxon>unclassified sequences</taxon>
        <taxon>metagenomes</taxon>
        <taxon>ecological metagenomes</taxon>
    </lineage>
</organism>
<dbReference type="AlphaFoldDB" id="A0A645GIY9"/>